<dbReference type="AlphaFoldDB" id="A0A317SB46"/>
<dbReference type="EMBL" id="PYWC01000142">
    <property type="protein sequence ID" value="PWW71743.1"/>
    <property type="molecule type" value="Genomic_DNA"/>
</dbReference>
<name>A0A317SB46_9PEZI</name>
<evidence type="ECO:0000256" key="1">
    <source>
        <dbReference type="SAM" id="MobiDB-lite"/>
    </source>
</evidence>
<protein>
    <submittedName>
        <fullName evidence="2">Uncharacterized protein</fullName>
    </submittedName>
</protein>
<reference evidence="2 3" key="1">
    <citation type="submission" date="2018-03" db="EMBL/GenBank/DDBJ databases">
        <title>Genomes of Pezizomycetes fungi and the evolution of truffles.</title>
        <authorList>
            <person name="Murat C."/>
            <person name="Payen T."/>
            <person name="Noel B."/>
            <person name="Kuo A."/>
            <person name="Martin F.M."/>
        </authorList>
    </citation>
    <scope>NUCLEOTIDE SEQUENCE [LARGE SCALE GENOMIC DNA]</scope>
    <source>
        <strain evidence="2">091103-1</strain>
    </source>
</reference>
<dbReference type="Proteomes" id="UP000246991">
    <property type="component" value="Unassembled WGS sequence"/>
</dbReference>
<feature type="compositionally biased region" description="Polar residues" evidence="1">
    <location>
        <begin position="1"/>
        <end position="21"/>
    </location>
</feature>
<keyword evidence="3" id="KW-1185">Reference proteome</keyword>
<comment type="caution">
    <text evidence="2">The sequence shown here is derived from an EMBL/GenBank/DDBJ whole genome shotgun (WGS) entry which is preliminary data.</text>
</comment>
<evidence type="ECO:0000313" key="2">
    <source>
        <dbReference type="EMBL" id="PWW71743.1"/>
    </source>
</evidence>
<organism evidence="2 3">
    <name type="scientific">Tuber magnatum</name>
    <name type="common">white Piedmont truffle</name>
    <dbReference type="NCBI Taxonomy" id="42249"/>
    <lineage>
        <taxon>Eukaryota</taxon>
        <taxon>Fungi</taxon>
        <taxon>Dikarya</taxon>
        <taxon>Ascomycota</taxon>
        <taxon>Pezizomycotina</taxon>
        <taxon>Pezizomycetes</taxon>
        <taxon>Pezizales</taxon>
        <taxon>Tuberaceae</taxon>
        <taxon>Tuber</taxon>
    </lineage>
</organism>
<feature type="region of interest" description="Disordered" evidence="1">
    <location>
        <begin position="1"/>
        <end position="45"/>
    </location>
</feature>
<accession>A0A317SB46</accession>
<gene>
    <name evidence="2" type="ORF">C7212DRAFT_348685</name>
</gene>
<evidence type="ECO:0000313" key="3">
    <source>
        <dbReference type="Proteomes" id="UP000246991"/>
    </source>
</evidence>
<sequence length="205" mass="22700">MDSAQQSAFSKREINITTVPKESSKWPPASKPTEETLSAPKRPEGKAKKILVKNAKILESLPEPAEFEACESPFMAHPASPILLPKFSSDPELLALFNLFFRNDILVQIITNTNHYTEIQPQTAESNQGLSVNTSSFIPMAAYPPIPLSIPHLEPVLHISGQPILNPPPVYSSVPLLIPLEAQPLPWPWYPIWIGVHPLPAIEDH</sequence>
<proteinExistence type="predicted"/>